<evidence type="ECO:0000313" key="3">
    <source>
        <dbReference type="Proteomes" id="UP000593568"/>
    </source>
</evidence>
<gene>
    <name evidence="2" type="ORF">Gotri_028062</name>
</gene>
<evidence type="ECO:0000256" key="1">
    <source>
        <dbReference type="SAM" id="Phobius"/>
    </source>
</evidence>
<dbReference type="AlphaFoldDB" id="A0A7J9FMP2"/>
<reference evidence="2 3" key="1">
    <citation type="journal article" date="2019" name="Genome Biol. Evol.">
        <title>Insights into the evolution of the New World diploid cottons (Gossypium, subgenus Houzingenia) based on genome sequencing.</title>
        <authorList>
            <person name="Grover C.E."/>
            <person name="Arick M.A. 2nd"/>
            <person name="Thrash A."/>
            <person name="Conover J.L."/>
            <person name="Sanders W.S."/>
            <person name="Peterson D.G."/>
            <person name="Frelichowski J.E."/>
            <person name="Scheffler J.A."/>
            <person name="Scheffler B.E."/>
            <person name="Wendel J.F."/>
        </authorList>
    </citation>
    <scope>NUCLEOTIDE SEQUENCE [LARGE SCALE GENOMIC DNA]</scope>
    <source>
        <strain evidence="2">8</strain>
        <tissue evidence="2">Leaf</tissue>
    </source>
</reference>
<protein>
    <submittedName>
        <fullName evidence="2">Uncharacterized protein</fullName>
    </submittedName>
</protein>
<proteinExistence type="predicted"/>
<keyword evidence="1" id="KW-0472">Membrane</keyword>
<organism evidence="2 3">
    <name type="scientific">Gossypium trilobum</name>
    <dbReference type="NCBI Taxonomy" id="34281"/>
    <lineage>
        <taxon>Eukaryota</taxon>
        <taxon>Viridiplantae</taxon>
        <taxon>Streptophyta</taxon>
        <taxon>Embryophyta</taxon>
        <taxon>Tracheophyta</taxon>
        <taxon>Spermatophyta</taxon>
        <taxon>Magnoliopsida</taxon>
        <taxon>eudicotyledons</taxon>
        <taxon>Gunneridae</taxon>
        <taxon>Pentapetalae</taxon>
        <taxon>rosids</taxon>
        <taxon>malvids</taxon>
        <taxon>Malvales</taxon>
        <taxon>Malvaceae</taxon>
        <taxon>Malvoideae</taxon>
        <taxon>Gossypium</taxon>
    </lineage>
</organism>
<accession>A0A7J9FMP2</accession>
<evidence type="ECO:0000313" key="2">
    <source>
        <dbReference type="EMBL" id="MBA0786448.1"/>
    </source>
</evidence>
<keyword evidence="1" id="KW-0812">Transmembrane</keyword>
<comment type="caution">
    <text evidence="2">The sequence shown here is derived from an EMBL/GenBank/DDBJ whole genome shotgun (WGS) entry which is preliminary data.</text>
</comment>
<feature type="transmembrane region" description="Helical" evidence="1">
    <location>
        <begin position="52"/>
        <end position="72"/>
    </location>
</feature>
<name>A0A7J9FMP2_9ROSI</name>
<keyword evidence="3" id="KW-1185">Reference proteome</keyword>
<dbReference type="EMBL" id="JABEZW010223039">
    <property type="protein sequence ID" value="MBA0786448.1"/>
    <property type="molecule type" value="Genomic_DNA"/>
</dbReference>
<sequence length="73" mass="8353">MSVEEDDDDSNLDMEEFSDEFTNEEFDCIDLGHDFYVVKFLSAEDLLTVGRFHPTMGTIASIAVWIQLLGIFQ</sequence>
<dbReference type="Proteomes" id="UP000593568">
    <property type="component" value="Unassembled WGS sequence"/>
</dbReference>
<keyword evidence="1" id="KW-1133">Transmembrane helix</keyword>